<organism evidence="1 2">
    <name type="scientific">Larinioides sclopetarius</name>
    <dbReference type="NCBI Taxonomy" id="280406"/>
    <lineage>
        <taxon>Eukaryota</taxon>
        <taxon>Metazoa</taxon>
        <taxon>Ecdysozoa</taxon>
        <taxon>Arthropoda</taxon>
        <taxon>Chelicerata</taxon>
        <taxon>Arachnida</taxon>
        <taxon>Araneae</taxon>
        <taxon>Araneomorphae</taxon>
        <taxon>Entelegynae</taxon>
        <taxon>Araneoidea</taxon>
        <taxon>Araneidae</taxon>
        <taxon>Larinioides</taxon>
    </lineage>
</organism>
<evidence type="ECO:0000313" key="2">
    <source>
        <dbReference type="Proteomes" id="UP001497382"/>
    </source>
</evidence>
<reference evidence="1 2" key="1">
    <citation type="submission" date="2024-04" db="EMBL/GenBank/DDBJ databases">
        <authorList>
            <person name="Rising A."/>
            <person name="Reimegard J."/>
            <person name="Sonavane S."/>
            <person name="Akerstrom W."/>
            <person name="Nylinder S."/>
            <person name="Hedman E."/>
            <person name="Kallberg Y."/>
        </authorList>
    </citation>
    <scope>NUCLEOTIDE SEQUENCE [LARGE SCALE GENOMIC DNA]</scope>
</reference>
<gene>
    <name evidence="1" type="ORF">LARSCL_LOCUS6449</name>
</gene>
<dbReference type="Proteomes" id="UP001497382">
    <property type="component" value="Unassembled WGS sequence"/>
</dbReference>
<accession>A0AAV1ZLD9</accession>
<sequence length="49" mass="5678">MASRTNITTDLSFIEFFWILEVKNSKNRNNGLKSMKNYQPNCKCFLGSS</sequence>
<protein>
    <submittedName>
        <fullName evidence="1">Uncharacterized protein</fullName>
    </submittedName>
</protein>
<evidence type="ECO:0000313" key="1">
    <source>
        <dbReference type="EMBL" id="CAL1272541.1"/>
    </source>
</evidence>
<name>A0AAV1ZLD9_9ARAC</name>
<dbReference type="AlphaFoldDB" id="A0AAV1ZLD9"/>
<proteinExistence type="predicted"/>
<dbReference type="EMBL" id="CAXIEN010000061">
    <property type="protein sequence ID" value="CAL1272541.1"/>
    <property type="molecule type" value="Genomic_DNA"/>
</dbReference>
<comment type="caution">
    <text evidence="1">The sequence shown here is derived from an EMBL/GenBank/DDBJ whole genome shotgun (WGS) entry which is preliminary data.</text>
</comment>
<keyword evidence="2" id="KW-1185">Reference proteome</keyword>